<dbReference type="SUPFAM" id="SSF141868">
    <property type="entry name" value="EAL domain-like"/>
    <property type="match status" value="1"/>
</dbReference>
<dbReference type="PROSITE" id="PS50885">
    <property type="entry name" value="HAMP"/>
    <property type="match status" value="1"/>
</dbReference>
<dbReference type="GO" id="GO:0000160">
    <property type="term" value="P:phosphorelay signal transduction system"/>
    <property type="evidence" value="ECO:0007669"/>
    <property type="project" value="UniProtKB-KW"/>
</dbReference>
<keyword evidence="11 13" id="KW-0472">Membrane</keyword>
<dbReference type="InterPro" id="IPR029151">
    <property type="entry name" value="Sensor-like_sf"/>
</dbReference>
<dbReference type="InterPro" id="IPR029787">
    <property type="entry name" value="Nucleotide_cyclase"/>
</dbReference>
<dbReference type="Pfam" id="PF00990">
    <property type="entry name" value="GGDEF"/>
    <property type="match status" value="1"/>
</dbReference>
<keyword evidence="2" id="KW-1003">Cell membrane</keyword>
<keyword evidence="5 13" id="KW-0812">Transmembrane</keyword>
<dbReference type="InterPro" id="IPR043128">
    <property type="entry name" value="Rev_trsase/Diguanyl_cyclase"/>
</dbReference>
<dbReference type="PANTHER" id="PTHR44757">
    <property type="entry name" value="DIGUANYLATE CYCLASE DGCP"/>
    <property type="match status" value="1"/>
</dbReference>
<dbReference type="SUPFAM" id="SSF158472">
    <property type="entry name" value="HAMP domain-like"/>
    <property type="match status" value="1"/>
</dbReference>
<dbReference type="InterPro" id="IPR035965">
    <property type="entry name" value="PAS-like_dom_sf"/>
</dbReference>
<feature type="transmembrane region" description="Helical" evidence="13">
    <location>
        <begin position="7"/>
        <end position="25"/>
    </location>
</feature>
<dbReference type="SMART" id="SM00267">
    <property type="entry name" value="GGDEF"/>
    <property type="match status" value="1"/>
</dbReference>
<gene>
    <name evidence="18" type="ORF">JAZ04_03290</name>
</gene>
<evidence type="ECO:0000256" key="12">
    <source>
        <dbReference type="SAM" id="Coils"/>
    </source>
</evidence>
<dbReference type="Pfam" id="PF00672">
    <property type="entry name" value="HAMP"/>
    <property type="match status" value="1"/>
</dbReference>
<dbReference type="Pfam" id="PF00563">
    <property type="entry name" value="EAL"/>
    <property type="match status" value="1"/>
</dbReference>
<dbReference type="Gene3D" id="1.20.120.30">
    <property type="entry name" value="Aspartate receptor, ligand-binding domain"/>
    <property type="match status" value="1"/>
</dbReference>
<evidence type="ECO:0000256" key="13">
    <source>
        <dbReference type="SAM" id="Phobius"/>
    </source>
</evidence>
<keyword evidence="7" id="KW-0418">Kinase</keyword>
<protein>
    <submittedName>
        <fullName evidence="18">EAL domain-containing protein</fullName>
    </submittedName>
</protein>
<dbReference type="InterPro" id="IPR000014">
    <property type="entry name" value="PAS"/>
</dbReference>
<accession>A0A9E4K2J8</accession>
<name>A0A9E4K2J8_9GAMM</name>
<evidence type="ECO:0000256" key="6">
    <source>
        <dbReference type="ARBA" id="ARBA00022741"/>
    </source>
</evidence>
<feature type="transmembrane region" description="Helical" evidence="13">
    <location>
        <begin position="45"/>
        <end position="63"/>
    </location>
</feature>
<feature type="domain" description="PAS" evidence="14">
    <location>
        <begin position="297"/>
        <end position="380"/>
    </location>
</feature>
<evidence type="ECO:0000256" key="1">
    <source>
        <dbReference type="ARBA" id="ARBA00004651"/>
    </source>
</evidence>
<dbReference type="InterPro" id="IPR052155">
    <property type="entry name" value="Biofilm_reg_signaling"/>
</dbReference>
<dbReference type="CDD" id="cd18773">
    <property type="entry name" value="PDC1_HK_sensor"/>
    <property type="match status" value="1"/>
</dbReference>
<evidence type="ECO:0000256" key="3">
    <source>
        <dbReference type="ARBA" id="ARBA00022553"/>
    </source>
</evidence>
<evidence type="ECO:0000256" key="8">
    <source>
        <dbReference type="ARBA" id="ARBA00022840"/>
    </source>
</evidence>
<comment type="caution">
    <text evidence="18">The sequence shown here is derived from an EMBL/GenBank/DDBJ whole genome shotgun (WGS) entry which is preliminary data.</text>
</comment>
<dbReference type="PROSITE" id="PS50883">
    <property type="entry name" value="EAL"/>
    <property type="match status" value="1"/>
</dbReference>
<dbReference type="GO" id="GO:0016301">
    <property type="term" value="F:kinase activity"/>
    <property type="evidence" value="ECO:0007669"/>
    <property type="project" value="UniProtKB-KW"/>
</dbReference>
<dbReference type="AlphaFoldDB" id="A0A9E4K2J8"/>
<feature type="transmembrane region" description="Helical" evidence="13">
    <location>
        <begin position="173"/>
        <end position="192"/>
    </location>
</feature>
<dbReference type="PROSITE" id="PS50112">
    <property type="entry name" value="PAS"/>
    <property type="match status" value="1"/>
</dbReference>
<keyword evidence="10" id="KW-0902">Two-component regulatory system</keyword>
<keyword evidence="9 13" id="KW-1133">Transmembrane helix</keyword>
<dbReference type="SUPFAM" id="SSF55073">
    <property type="entry name" value="Nucleotide cyclase"/>
    <property type="match status" value="1"/>
</dbReference>
<keyword evidence="12" id="KW-0175">Coiled coil</keyword>
<evidence type="ECO:0000313" key="19">
    <source>
        <dbReference type="Proteomes" id="UP000886687"/>
    </source>
</evidence>
<dbReference type="Pfam" id="PF13426">
    <property type="entry name" value="PAS_9"/>
    <property type="match status" value="1"/>
</dbReference>
<dbReference type="SUPFAM" id="SSF55785">
    <property type="entry name" value="PYP-like sensor domain (PAS domain)"/>
    <property type="match status" value="1"/>
</dbReference>
<evidence type="ECO:0000256" key="2">
    <source>
        <dbReference type="ARBA" id="ARBA00022475"/>
    </source>
</evidence>
<dbReference type="SUPFAM" id="SSF103190">
    <property type="entry name" value="Sensory domain-like"/>
    <property type="match status" value="1"/>
</dbReference>
<dbReference type="Gene3D" id="3.20.20.450">
    <property type="entry name" value="EAL domain"/>
    <property type="match status" value="1"/>
</dbReference>
<dbReference type="NCBIfam" id="TIGR00229">
    <property type="entry name" value="sensory_box"/>
    <property type="match status" value="1"/>
</dbReference>
<sequence>MGLSRKILLITIGILAISLLVSSMLNVVSFRSKYTDALLTGSFGIGYSIESLLTELLALGLPLDSLSGMDNKLVEVVEKNSHIAYAGITDELGVVLFHSNSSLIGHHFTDLVAQKILSEKSPVWHIYDRFDGERYYDVSIPLFDHDENYVGVVRLGFLSSIVDRKVEQAITQIIINVLVTFLVIAILLNLFLRRSVIDPVKQLSGYAESIANGKFDSKSTIRSKDEIGKLSYSLHEMGAILQNQIIELKKSGRELEQRIDIRTQELADINQDLKESNEELSEALEREKGLSDALRNSEERFRMLFEKSKAIMITIDPGTGKILAANHAAEIYYGYRVEQLLDMNISDINVLTDAEISHEMDLAKREERNHFYFQHALASGEIRDVEVHSGPIDWGGKQVLYSIIHDITDRKKAEAELDRIAHYDSLTGLPNRLLKSDRLNQAIVRAKRRGNLVAVCYLDLDGFKPINDKYGHDTGDLVLVEVAKRLELTVRGGDTVSRIGGDEFVIIVTEIESQDGCELILQRVMQVIEEPIILQDIELEVSASIGYTLYPSDDSDADLLLRHADQAMYVAKGRGKSCIHLFDPEQDRQVKAYRENYDRLQQAISEDELILYYQPKVNMYNGQVIGMEALLRWEHPEQGILAPGSFLHILTDTDLEIDLGKWVIDRALKQLQLWQSLGMDLTVSVNIGPHHLQHSDFVHHVKKALVKYDTVTANKLELEILETTSIEDLSRIIQPLLHCQEMGVQITLDDFGTGYSSLTYFHRLPVNTLKIDKSFVCDMLEDPQDLAIVESVVKLALAFRHPVIAEGVESIEHGAALLRLGCQLGQGYGIARPMPAEDVVNWIELWRNNTAWQTLNKRLEIDSITDVKTAITAHQKWIAQSIEAITNAGPSSNQKLSDSNSCSFGRWFHGAGYFKYGNLEQYSDLRERHVKIHTLVEELHNLSTGGHQERAIQRVKELITLHDQFIEQLQKLLSKIA</sequence>
<dbReference type="PROSITE" id="PS50887">
    <property type="entry name" value="GGDEF"/>
    <property type="match status" value="1"/>
</dbReference>
<organism evidence="18 19">
    <name type="scientific">Candidatus Thiodiazotropha lotti</name>
    <dbReference type="NCBI Taxonomy" id="2792787"/>
    <lineage>
        <taxon>Bacteria</taxon>
        <taxon>Pseudomonadati</taxon>
        <taxon>Pseudomonadota</taxon>
        <taxon>Gammaproteobacteria</taxon>
        <taxon>Chromatiales</taxon>
        <taxon>Sedimenticolaceae</taxon>
        <taxon>Candidatus Thiodiazotropha</taxon>
    </lineage>
</organism>
<reference evidence="18" key="1">
    <citation type="journal article" date="2021" name="Proc. Natl. Acad. Sci. U.S.A.">
        <title>Global biogeography of chemosynthetic symbionts reveals both localized and globally distributed symbiont groups. .</title>
        <authorList>
            <person name="Osvatic J.T."/>
            <person name="Wilkins L.G.E."/>
            <person name="Leibrecht L."/>
            <person name="Leray M."/>
            <person name="Zauner S."/>
            <person name="Polzin J."/>
            <person name="Camacho Y."/>
            <person name="Gros O."/>
            <person name="van Gils J.A."/>
            <person name="Eisen J.A."/>
            <person name="Petersen J.M."/>
            <person name="Yuen B."/>
        </authorList>
    </citation>
    <scope>NUCLEOTIDE SEQUENCE</scope>
    <source>
        <strain evidence="18">MAGL173</strain>
    </source>
</reference>
<evidence type="ECO:0000256" key="5">
    <source>
        <dbReference type="ARBA" id="ARBA00022692"/>
    </source>
</evidence>
<evidence type="ECO:0000256" key="10">
    <source>
        <dbReference type="ARBA" id="ARBA00023012"/>
    </source>
</evidence>
<dbReference type="PANTHER" id="PTHR44757:SF2">
    <property type="entry name" value="BIOFILM ARCHITECTURE MAINTENANCE PROTEIN MBAA"/>
    <property type="match status" value="1"/>
</dbReference>
<dbReference type="CDD" id="cd00130">
    <property type="entry name" value="PAS"/>
    <property type="match status" value="1"/>
</dbReference>
<dbReference type="CDD" id="cd01948">
    <property type="entry name" value="EAL"/>
    <property type="match status" value="1"/>
</dbReference>
<evidence type="ECO:0000256" key="11">
    <source>
        <dbReference type="ARBA" id="ARBA00023136"/>
    </source>
</evidence>
<dbReference type="InterPro" id="IPR001633">
    <property type="entry name" value="EAL_dom"/>
</dbReference>
<evidence type="ECO:0000259" key="14">
    <source>
        <dbReference type="PROSITE" id="PS50112"/>
    </source>
</evidence>
<dbReference type="Gene3D" id="3.30.70.270">
    <property type="match status" value="1"/>
</dbReference>
<dbReference type="Pfam" id="PF17203">
    <property type="entry name" value="sCache_3_2"/>
    <property type="match status" value="1"/>
</dbReference>
<dbReference type="EMBL" id="JAEPDI010000001">
    <property type="protein sequence ID" value="MCG7937869.1"/>
    <property type="molecule type" value="Genomic_DNA"/>
</dbReference>
<dbReference type="CDD" id="cd01949">
    <property type="entry name" value="GGDEF"/>
    <property type="match status" value="1"/>
</dbReference>
<keyword evidence="6" id="KW-0547">Nucleotide-binding</keyword>
<dbReference type="GO" id="GO:0005886">
    <property type="term" value="C:plasma membrane"/>
    <property type="evidence" value="ECO:0007669"/>
    <property type="project" value="UniProtKB-SubCell"/>
</dbReference>
<dbReference type="Gene3D" id="6.10.340.10">
    <property type="match status" value="1"/>
</dbReference>
<dbReference type="SMART" id="SM00091">
    <property type="entry name" value="PAS"/>
    <property type="match status" value="1"/>
</dbReference>
<dbReference type="Proteomes" id="UP000886687">
    <property type="component" value="Unassembled WGS sequence"/>
</dbReference>
<keyword evidence="3" id="KW-0597">Phosphoprotein</keyword>
<evidence type="ECO:0000256" key="7">
    <source>
        <dbReference type="ARBA" id="ARBA00022777"/>
    </source>
</evidence>
<keyword evidence="8" id="KW-0067">ATP-binding</keyword>
<keyword evidence="4" id="KW-0808">Transferase</keyword>
<dbReference type="NCBIfam" id="TIGR00254">
    <property type="entry name" value="GGDEF"/>
    <property type="match status" value="1"/>
</dbReference>
<dbReference type="GO" id="GO:0005524">
    <property type="term" value="F:ATP binding"/>
    <property type="evidence" value="ECO:0007669"/>
    <property type="project" value="UniProtKB-KW"/>
</dbReference>
<comment type="subcellular location">
    <subcellularLocation>
        <location evidence="1">Cell membrane</location>
        <topology evidence="1">Multi-pass membrane protein</topology>
    </subcellularLocation>
</comment>
<evidence type="ECO:0000256" key="4">
    <source>
        <dbReference type="ARBA" id="ARBA00022679"/>
    </source>
</evidence>
<evidence type="ECO:0000256" key="9">
    <source>
        <dbReference type="ARBA" id="ARBA00022989"/>
    </source>
</evidence>
<dbReference type="InterPro" id="IPR003660">
    <property type="entry name" value="HAMP_dom"/>
</dbReference>
<feature type="coiled-coil region" evidence="12">
    <location>
        <begin position="259"/>
        <end position="300"/>
    </location>
</feature>
<feature type="domain" description="HAMP" evidence="16">
    <location>
        <begin position="194"/>
        <end position="246"/>
    </location>
</feature>
<evidence type="ECO:0000259" key="17">
    <source>
        <dbReference type="PROSITE" id="PS50887"/>
    </source>
</evidence>
<evidence type="ECO:0000259" key="16">
    <source>
        <dbReference type="PROSITE" id="PS50885"/>
    </source>
</evidence>
<evidence type="ECO:0000313" key="18">
    <source>
        <dbReference type="EMBL" id="MCG7937869.1"/>
    </source>
</evidence>
<feature type="domain" description="EAL" evidence="15">
    <location>
        <begin position="593"/>
        <end position="847"/>
    </location>
</feature>
<dbReference type="CDD" id="cd06225">
    <property type="entry name" value="HAMP"/>
    <property type="match status" value="1"/>
</dbReference>
<dbReference type="InterPro" id="IPR033463">
    <property type="entry name" value="sCache_3"/>
</dbReference>
<dbReference type="InterPro" id="IPR000160">
    <property type="entry name" value="GGDEF_dom"/>
</dbReference>
<dbReference type="Gene3D" id="3.30.450.20">
    <property type="entry name" value="PAS domain"/>
    <property type="match status" value="2"/>
</dbReference>
<evidence type="ECO:0000259" key="15">
    <source>
        <dbReference type="PROSITE" id="PS50883"/>
    </source>
</evidence>
<feature type="domain" description="GGDEF" evidence="17">
    <location>
        <begin position="451"/>
        <end position="584"/>
    </location>
</feature>
<dbReference type="SMART" id="SM00052">
    <property type="entry name" value="EAL"/>
    <property type="match status" value="1"/>
</dbReference>
<dbReference type="InterPro" id="IPR035919">
    <property type="entry name" value="EAL_sf"/>
</dbReference>
<dbReference type="SMART" id="SM00304">
    <property type="entry name" value="HAMP"/>
    <property type="match status" value="1"/>
</dbReference>
<proteinExistence type="predicted"/>